<proteinExistence type="predicted"/>
<dbReference type="AlphaFoldDB" id="A0A2N7VBM2"/>
<sequence>MKIDAKVIARKLARRVFDVRFHRIHRSQALAVLGTLEQYLGKTPRGDLARADAYARDVLGHARYAPWLYVYTAVAGRFKEGWIPDNYYGHVVVPKLKGGYGVASSLKSLQRTIFQSDAFPDLVYFANGLFIEPEGMAIPPESLARRLFATSDCVVFKVDNSLQGRGIFFIDRATFDIEKIKALGNGVFQSCISQHDMLGRFAPRSVATLRITTAVNDEGVPSVRACYLRLGRDADTHVQSSSHVRIAVDCATGELAEHGYLTDWTVVREHPDSKIRFAGVTIPAFENGLATVLDLHRKVPFARCVGWDVAIADDESVKLMEWNAEHNDIKFSEATQGPCFADLRWDRLATVRRSESIAPVPQGEAGAGLTKSL</sequence>
<dbReference type="EMBL" id="PNYA01000043">
    <property type="protein sequence ID" value="PMS14562.1"/>
    <property type="molecule type" value="Genomic_DNA"/>
</dbReference>
<dbReference type="Proteomes" id="UP000235616">
    <property type="component" value="Unassembled WGS sequence"/>
</dbReference>
<gene>
    <name evidence="2" type="ORF">C0Z18_31000</name>
</gene>
<comment type="caution">
    <text evidence="2">The sequence shown here is derived from an EMBL/GenBank/DDBJ whole genome shotgun (WGS) entry which is preliminary data.</text>
</comment>
<dbReference type="Pfam" id="PF14397">
    <property type="entry name" value="ATPgrasp_ST"/>
    <property type="match status" value="1"/>
</dbReference>
<accession>A0A2N7VBM2</accession>
<evidence type="ECO:0000313" key="3">
    <source>
        <dbReference type="Proteomes" id="UP000235616"/>
    </source>
</evidence>
<name>A0A2N7VBM2_9BURK</name>
<protein>
    <recommendedName>
        <fullName evidence="1">Alpha-L-glutamate ligase-related protein ATP-grasp domain-containing protein</fullName>
    </recommendedName>
</protein>
<reference evidence="2 3" key="1">
    <citation type="submission" date="2018-01" db="EMBL/GenBank/DDBJ databases">
        <title>Whole genome analyses suggest that Burkholderia sensu lato contains two further novel genera in the rhizoxinica-symbiotica group Mycetohabitans gen. nov., and Trinickia gen. nov.: implications for the evolution of diazotrophy and nodulation in the Burkholderiaceae.</title>
        <authorList>
            <person name="Estrada-de los Santos P."/>
            <person name="Palmer M."/>
            <person name="Chavez-Ramirez B."/>
            <person name="Beukes C."/>
            <person name="Steenkamp E.T."/>
            <person name="Hirsch A.M."/>
            <person name="Manyaka P."/>
            <person name="Maluk M."/>
            <person name="Lafos M."/>
            <person name="Crook M."/>
            <person name="Gross E."/>
            <person name="Simon M.F."/>
            <person name="Bueno dos Reis Junior F."/>
            <person name="Poole P.S."/>
            <person name="Venter S.N."/>
            <person name="James E.K."/>
        </authorList>
    </citation>
    <scope>NUCLEOTIDE SEQUENCE [LARGE SCALE GENOMIC DNA]</scope>
    <source>
        <strain evidence="2 3">GIMN1.004</strain>
    </source>
</reference>
<dbReference type="OrthoDB" id="6315394at2"/>
<organism evidence="2 3">
    <name type="scientific">Trinickia dabaoshanensis</name>
    <dbReference type="NCBI Taxonomy" id="564714"/>
    <lineage>
        <taxon>Bacteria</taxon>
        <taxon>Pseudomonadati</taxon>
        <taxon>Pseudomonadota</taxon>
        <taxon>Betaproteobacteria</taxon>
        <taxon>Burkholderiales</taxon>
        <taxon>Burkholderiaceae</taxon>
        <taxon>Trinickia</taxon>
    </lineage>
</organism>
<feature type="domain" description="Alpha-L-glutamate ligase-related protein ATP-grasp" evidence="1">
    <location>
        <begin position="186"/>
        <end position="333"/>
    </location>
</feature>
<evidence type="ECO:0000313" key="2">
    <source>
        <dbReference type="EMBL" id="PMS14562.1"/>
    </source>
</evidence>
<evidence type="ECO:0000259" key="1">
    <source>
        <dbReference type="Pfam" id="PF14397"/>
    </source>
</evidence>
<keyword evidence="3" id="KW-1185">Reference proteome</keyword>
<dbReference type="RefSeq" id="WP_102649277.1">
    <property type="nucleotide sequence ID" value="NZ_PNYA01000043.1"/>
</dbReference>
<dbReference type="InterPro" id="IPR039523">
    <property type="entry name" value="RimK-rel_E_lig_ATP-grasp"/>
</dbReference>